<keyword evidence="5" id="KW-1185">Reference proteome</keyword>
<dbReference type="InterPro" id="IPR002110">
    <property type="entry name" value="Ankyrin_rpt"/>
</dbReference>
<feature type="repeat" description="ANK" evidence="3">
    <location>
        <begin position="103"/>
        <end position="135"/>
    </location>
</feature>
<dbReference type="InterPro" id="IPR050745">
    <property type="entry name" value="Multifunctional_regulatory"/>
</dbReference>
<organism evidence="4 5">
    <name type="scientific">Sporothrix stenoceras</name>
    <dbReference type="NCBI Taxonomy" id="5173"/>
    <lineage>
        <taxon>Eukaryota</taxon>
        <taxon>Fungi</taxon>
        <taxon>Dikarya</taxon>
        <taxon>Ascomycota</taxon>
        <taxon>Pezizomycotina</taxon>
        <taxon>Sordariomycetes</taxon>
        <taxon>Sordariomycetidae</taxon>
        <taxon>Ophiostomatales</taxon>
        <taxon>Ophiostomataceae</taxon>
        <taxon>Sporothrix</taxon>
    </lineage>
</organism>
<name>A0ABR3YVS0_9PEZI</name>
<sequence>MTLWLIDHGADPNQRPVIDTTAMSMPALYAPPSLIRELLDDYGGDIHRGQLLHHALDRQSTTGRNGDSDTIKVLSLLLERGAILNRTMDADDAPSRIMYCFVDHGTPLHKAADKSNIKAVRYLLSQGADTSILSSKKKTALQWAEAAGRKDVAAMLRSPDQYRL</sequence>
<dbReference type="SMART" id="SM00248">
    <property type="entry name" value="ANK"/>
    <property type="match status" value="2"/>
</dbReference>
<dbReference type="PANTHER" id="PTHR24189">
    <property type="entry name" value="MYOTROPHIN"/>
    <property type="match status" value="1"/>
</dbReference>
<comment type="caution">
    <text evidence="4">The sequence shown here is derived from an EMBL/GenBank/DDBJ whole genome shotgun (WGS) entry which is preliminary data.</text>
</comment>
<keyword evidence="2 3" id="KW-0040">ANK repeat</keyword>
<dbReference type="PANTHER" id="PTHR24189:SF50">
    <property type="entry name" value="ANKYRIN REPEAT AND SOCS BOX PROTEIN 2"/>
    <property type="match status" value="1"/>
</dbReference>
<dbReference type="EMBL" id="JAWCUI010000048">
    <property type="protein sequence ID" value="KAL1891986.1"/>
    <property type="molecule type" value="Genomic_DNA"/>
</dbReference>
<dbReference type="InterPro" id="IPR036770">
    <property type="entry name" value="Ankyrin_rpt-contain_sf"/>
</dbReference>
<dbReference type="PROSITE" id="PS50297">
    <property type="entry name" value="ANK_REP_REGION"/>
    <property type="match status" value="1"/>
</dbReference>
<evidence type="ECO:0000256" key="3">
    <source>
        <dbReference type="PROSITE-ProRule" id="PRU00023"/>
    </source>
</evidence>
<accession>A0ABR3YVS0</accession>
<protein>
    <recommendedName>
        <fullName evidence="6">Ankyrin repeat protein</fullName>
    </recommendedName>
</protein>
<dbReference type="Proteomes" id="UP001583186">
    <property type="component" value="Unassembled WGS sequence"/>
</dbReference>
<evidence type="ECO:0000313" key="4">
    <source>
        <dbReference type="EMBL" id="KAL1891986.1"/>
    </source>
</evidence>
<evidence type="ECO:0000313" key="5">
    <source>
        <dbReference type="Proteomes" id="UP001583186"/>
    </source>
</evidence>
<dbReference type="Gene3D" id="1.25.40.20">
    <property type="entry name" value="Ankyrin repeat-containing domain"/>
    <property type="match status" value="1"/>
</dbReference>
<gene>
    <name evidence="4" type="ORF">Sste5346_007330</name>
</gene>
<evidence type="ECO:0000256" key="1">
    <source>
        <dbReference type="ARBA" id="ARBA00022737"/>
    </source>
</evidence>
<evidence type="ECO:0000256" key="2">
    <source>
        <dbReference type="ARBA" id="ARBA00023043"/>
    </source>
</evidence>
<dbReference type="PROSITE" id="PS50088">
    <property type="entry name" value="ANK_REPEAT"/>
    <property type="match status" value="1"/>
</dbReference>
<keyword evidence="1" id="KW-0677">Repeat</keyword>
<reference evidence="4 5" key="1">
    <citation type="journal article" date="2024" name="IMA Fungus">
        <title>IMA Genome - F19 : A genome assembly and annotation guide to empower mycologists, including annotated draft genome sequences of Ceratocystis pirilliformis, Diaporthe australafricana, Fusarium ophioides, Paecilomyces lecythidis, and Sporothrix stenoceras.</title>
        <authorList>
            <person name="Aylward J."/>
            <person name="Wilson A.M."/>
            <person name="Visagie C.M."/>
            <person name="Spraker J."/>
            <person name="Barnes I."/>
            <person name="Buitendag C."/>
            <person name="Ceriani C."/>
            <person name="Del Mar Angel L."/>
            <person name="du Plessis D."/>
            <person name="Fuchs T."/>
            <person name="Gasser K."/>
            <person name="Kramer D."/>
            <person name="Li W."/>
            <person name="Munsamy K."/>
            <person name="Piso A."/>
            <person name="Price J.L."/>
            <person name="Sonnekus B."/>
            <person name="Thomas C."/>
            <person name="van der Nest A."/>
            <person name="van Dijk A."/>
            <person name="van Heerden A."/>
            <person name="van Vuuren N."/>
            <person name="Yilmaz N."/>
            <person name="Duong T.A."/>
            <person name="van der Merwe N.A."/>
            <person name="Wingfield M.J."/>
            <person name="Wingfield B.D."/>
        </authorList>
    </citation>
    <scope>NUCLEOTIDE SEQUENCE [LARGE SCALE GENOMIC DNA]</scope>
    <source>
        <strain evidence="4 5">CMW 5346</strain>
    </source>
</reference>
<dbReference type="SUPFAM" id="SSF48403">
    <property type="entry name" value="Ankyrin repeat"/>
    <property type="match status" value="1"/>
</dbReference>
<evidence type="ECO:0008006" key="6">
    <source>
        <dbReference type="Google" id="ProtNLM"/>
    </source>
</evidence>
<dbReference type="Pfam" id="PF12796">
    <property type="entry name" value="Ank_2"/>
    <property type="match status" value="1"/>
</dbReference>
<proteinExistence type="predicted"/>